<dbReference type="AlphaFoldDB" id="A0A1A9VTI2"/>
<evidence type="ECO:0000256" key="1">
    <source>
        <dbReference type="SAM" id="Phobius"/>
    </source>
</evidence>
<proteinExistence type="predicted"/>
<keyword evidence="1" id="KW-0812">Transmembrane</keyword>
<evidence type="ECO:0000313" key="3">
    <source>
        <dbReference type="Proteomes" id="UP000078200"/>
    </source>
</evidence>
<feature type="transmembrane region" description="Helical" evidence="1">
    <location>
        <begin position="80"/>
        <end position="97"/>
    </location>
</feature>
<keyword evidence="1" id="KW-1133">Transmembrane helix</keyword>
<dbReference type="VEuPathDB" id="VectorBase:GAUT047015"/>
<keyword evidence="3" id="KW-1185">Reference proteome</keyword>
<accession>A0A1A9VTI2</accession>
<name>A0A1A9VTI2_GLOAU</name>
<protein>
    <submittedName>
        <fullName evidence="2">Uncharacterized protein</fullName>
    </submittedName>
</protein>
<sequence length="116" mass="13610">MLNSDSILSKSNTDWLHETNRIHNKRLPYKFSLSDDSLLLILAQLLREFSHCVSFYGFIDLRYMKDVDSDADEDDEEKRFLLIFCICMFGWVISVVIKRQHCINNSVLGTSKQNKM</sequence>
<reference evidence="2" key="1">
    <citation type="submission" date="2020-05" db="UniProtKB">
        <authorList>
            <consortium name="EnsemblMetazoa"/>
        </authorList>
    </citation>
    <scope>IDENTIFICATION</scope>
    <source>
        <strain evidence="2">TTRI</strain>
    </source>
</reference>
<keyword evidence="1" id="KW-0472">Membrane</keyword>
<dbReference type="EnsemblMetazoa" id="GAUT047015-RA">
    <property type="protein sequence ID" value="GAUT047015-PA"/>
    <property type="gene ID" value="GAUT047015"/>
</dbReference>
<dbReference type="Proteomes" id="UP000078200">
    <property type="component" value="Unassembled WGS sequence"/>
</dbReference>
<evidence type="ECO:0000313" key="2">
    <source>
        <dbReference type="EnsemblMetazoa" id="GAUT047015-PA"/>
    </source>
</evidence>
<organism evidence="2 3">
    <name type="scientific">Glossina austeni</name>
    <name type="common">Savannah tsetse fly</name>
    <dbReference type="NCBI Taxonomy" id="7395"/>
    <lineage>
        <taxon>Eukaryota</taxon>
        <taxon>Metazoa</taxon>
        <taxon>Ecdysozoa</taxon>
        <taxon>Arthropoda</taxon>
        <taxon>Hexapoda</taxon>
        <taxon>Insecta</taxon>
        <taxon>Pterygota</taxon>
        <taxon>Neoptera</taxon>
        <taxon>Endopterygota</taxon>
        <taxon>Diptera</taxon>
        <taxon>Brachycera</taxon>
        <taxon>Muscomorpha</taxon>
        <taxon>Hippoboscoidea</taxon>
        <taxon>Glossinidae</taxon>
        <taxon>Glossina</taxon>
    </lineage>
</organism>